<dbReference type="EMBL" id="JBICCN010000348">
    <property type="protein sequence ID" value="KAL3075691.1"/>
    <property type="molecule type" value="Genomic_DNA"/>
</dbReference>
<dbReference type="Pfam" id="PF00622">
    <property type="entry name" value="SPRY"/>
    <property type="match status" value="1"/>
</dbReference>
<dbReference type="InterPro" id="IPR043136">
    <property type="entry name" value="B30.2/SPRY_sf"/>
</dbReference>
<dbReference type="Gene3D" id="2.60.120.920">
    <property type="match status" value="1"/>
</dbReference>
<evidence type="ECO:0000259" key="1">
    <source>
        <dbReference type="PROSITE" id="PS50188"/>
    </source>
</evidence>
<dbReference type="Proteomes" id="UP001620645">
    <property type="component" value="Unassembled WGS sequence"/>
</dbReference>
<evidence type="ECO:0000313" key="3">
    <source>
        <dbReference type="Proteomes" id="UP001620645"/>
    </source>
</evidence>
<dbReference type="InterPro" id="IPR003877">
    <property type="entry name" value="SPRY_dom"/>
</dbReference>
<gene>
    <name evidence="2" type="ORF">niasHS_012521</name>
</gene>
<keyword evidence="3" id="KW-1185">Reference proteome</keyword>
<name>A0ABD2I979_HETSC</name>
<feature type="domain" description="B30.2/SPRY" evidence="1">
    <location>
        <begin position="1"/>
        <end position="104"/>
    </location>
</feature>
<dbReference type="PROSITE" id="PS50188">
    <property type="entry name" value="B302_SPRY"/>
    <property type="match status" value="1"/>
</dbReference>
<proteinExistence type="predicted"/>
<organism evidence="2 3">
    <name type="scientific">Heterodera schachtii</name>
    <name type="common">Sugarbeet cyst nematode worm</name>
    <name type="synonym">Tylenchus schachtii</name>
    <dbReference type="NCBI Taxonomy" id="97005"/>
    <lineage>
        <taxon>Eukaryota</taxon>
        <taxon>Metazoa</taxon>
        <taxon>Ecdysozoa</taxon>
        <taxon>Nematoda</taxon>
        <taxon>Chromadorea</taxon>
        <taxon>Rhabditida</taxon>
        <taxon>Tylenchina</taxon>
        <taxon>Tylenchomorpha</taxon>
        <taxon>Tylenchoidea</taxon>
        <taxon>Heteroderidae</taxon>
        <taxon>Heteroderinae</taxon>
        <taxon>Heterodera</taxon>
    </lineage>
</organism>
<reference evidence="2 3" key="1">
    <citation type="submission" date="2024-10" db="EMBL/GenBank/DDBJ databases">
        <authorList>
            <person name="Kim D."/>
        </authorList>
    </citation>
    <scope>NUCLEOTIDE SEQUENCE [LARGE SCALE GENOMIC DNA]</scope>
    <source>
        <strain evidence="2">Taebaek</strain>
    </source>
</reference>
<comment type="caution">
    <text evidence="2">The sequence shown here is derived from an EMBL/GenBank/DDBJ whole genome shotgun (WGS) entry which is preliminary data.</text>
</comment>
<protein>
    <recommendedName>
        <fullName evidence="1">B30.2/SPRY domain-containing protein</fullName>
    </recommendedName>
</protein>
<dbReference type="AlphaFoldDB" id="A0ABD2I979"/>
<dbReference type="InterPro" id="IPR001870">
    <property type="entry name" value="B30.2/SPRY"/>
</dbReference>
<dbReference type="SUPFAM" id="SSF49899">
    <property type="entry name" value="Concanavalin A-like lectins/glucanases"/>
    <property type="match status" value="1"/>
</dbReference>
<accession>A0ABD2I979</accession>
<dbReference type="InterPro" id="IPR013320">
    <property type="entry name" value="ConA-like_dom_sf"/>
</dbReference>
<sequence length="114" mass="12892">MPLDDLWYKSKHDSYEYVNRGTFYGPIDKNNSFFNALKDLSPPSFGIGDVLGCGMNLETRQIIFTLNAKRLNTSNWLASTTELYPTVSLSNQTVVVANFGPNFTFDISAEYDNF</sequence>
<evidence type="ECO:0000313" key="2">
    <source>
        <dbReference type="EMBL" id="KAL3075691.1"/>
    </source>
</evidence>